<reference evidence="4" key="1">
    <citation type="submission" date="2014-04" db="EMBL/GenBank/DDBJ databases">
        <title>Evolutionary Origins and Diversification of the Mycorrhizal Mutualists.</title>
        <authorList>
            <consortium name="DOE Joint Genome Institute"/>
            <consortium name="Mycorrhizal Genomics Consortium"/>
            <person name="Kohler A."/>
            <person name="Kuo A."/>
            <person name="Nagy L.G."/>
            <person name="Floudas D."/>
            <person name="Copeland A."/>
            <person name="Barry K.W."/>
            <person name="Cichocki N."/>
            <person name="Veneault-Fourrey C."/>
            <person name="LaButti K."/>
            <person name="Lindquist E.A."/>
            <person name="Lipzen A."/>
            <person name="Lundell T."/>
            <person name="Morin E."/>
            <person name="Murat C."/>
            <person name="Riley R."/>
            <person name="Ohm R."/>
            <person name="Sun H."/>
            <person name="Tunlid A."/>
            <person name="Henrissat B."/>
            <person name="Grigoriev I.V."/>
            <person name="Hibbett D.S."/>
            <person name="Martin F."/>
        </authorList>
    </citation>
    <scope>NUCLEOTIDE SEQUENCE [LARGE SCALE GENOMIC DNA]</scope>
    <source>
        <strain evidence="4">FD-334 SS-4</strain>
    </source>
</reference>
<gene>
    <name evidence="3" type="ORF">HYPSUDRAFT_41187</name>
</gene>
<dbReference type="Proteomes" id="UP000054270">
    <property type="component" value="Unassembled WGS sequence"/>
</dbReference>
<evidence type="ECO:0000313" key="4">
    <source>
        <dbReference type="Proteomes" id="UP000054270"/>
    </source>
</evidence>
<dbReference type="GO" id="GO:0005524">
    <property type="term" value="F:ATP binding"/>
    <property type="evidence" value="ECO:0007669"/>
    <property type="project" value="InterPro"/>
</dbReference>
<sequence length="405" mass="44978">MIPSIVEDLEDAQDKLVSMTHPGFSYRHGRQRSRSFMGVEERHLDSGKDVVRLSDGTERVLRRRSASIRLQLSIPPSRPTVRDVSSLDDSSPPQSESPQTPASTVSPISGVVDLTKSVMTTSPYAVAHGGLSDIYLGEWHRRDEDTGEMEIVKVAIKLLRVLASKDSDGVKARKKLNHEVYVWHRVEHPNVVKLFGTSYHMSGRPSMVMRWYKNGSAVEYLAKINPGADRLQLILDVARGLEYLHTTATPAIVHADLKGNNVLITDDGVAVICDFGLSQIIEDLMRPQGLTVSNPSVGPLRWQAPELLDDESPSTQASDVWSFGCTALELLTGHIPYSHLIRDVQVILDMQAIKKPLSPTDVPILSTFGPQVTSLLDSCWAFDRTSRPSMTQIRKQLEDICADRR</sequence>
<dbReference type="InterPro" id="IPR008271">
    <property type="entry name" value="Ser/Thr_kinase_AS"/>
</dbReference>
<dbReference type="EMBL" id="KN817551">
    <property type="protein sequence ID" value="KJA22325.1"/>
    <property type="molecule type" value="Genomic_DNA"/>
</dbReference>
<dbReference type="GO" id="GO:0004674">
    <property type="term" value="F:protein serine/threonine kinase activity"/>
    <property type="evidence" value="ECO:0007669"/>
    <property type="project" value="TreeGrafter"/>
</dbReference>
<dbReference type="PROSITE" id="PS00108">
    <property type="entry name" value="PROTEIN_KINASE_ST"/>
    <property type="match status" value="1"/>
</dbReference>
<proteinExistence type="predicted"/>
<dbReference type="InterPro" id="IPR011009">
    <property type="entry name" value="Kinase-like_dom_sf"/>
</dbReference>
<dbReference type="SMART" id="SM00220">
    <property type="entry name" value="S_TKc"/>
    <property type="match status" value="1"/>
</dbReference>
<evidence type="ECO:0000259" key="2">
    <source>
        <dbReference type="PROSITE" id="PS50011"/>
    </source>
</evidence>
<dbReference type="PANTHER" id="PTHR44329">
    <property type="entry name" value="SERINE/THREONINE-PROTEIN KINASE TNNI3K-RELATED"/>
    <property type="match status" value="1"/>
</dbReference>
<organism evidence="3 4">
    <name type="scientific">Hypholoma sublateritium (strain FD-334 SS-4)</name>
    <dbReference type="NCBI Taxonomy" id="945553"/>
    <lineage>
        <taxon>Eukaryota</taxon>
        <taxon>Fungi</taxon>
        <taxon>Dikarya</taxon>
        <taxon>Basidiomycota</taxon>
        <taxon>Agaricomycotina</taxon>
        <taxon>Agaricomycetes</taxon>
        <taxon>Agaricomycetidae</taxon>
        <taxon>Agaricales</taxon>
        <taxon>Agaricineae</taxon>
        <taxon>Strophariaceae</taxon>
        <taxon>Hypholoma</taxon>
    </lineage>
</organism>
<keyword evidence="4" id="KW-1185">Reference proteome</keyword>
<feature type="compositionally biased region" description="Low complexity" evidence="1">
    <location>
        <begin position="87"/>
        <end position="104"/>
    </location>
</feature>
<dbReference type="SUPFAM" id="SSF56112">
    <property type="entry name" value="Protein kinase-like (PK-like)"/>
    <property type="match status" value="1"/>
</dbReference>
<dbReference type="InterPro" id="IPR000719">
    <property type="entry name" value="Prot_kinase_dom"/>
</dbReference>
<feature type="region of interest" description="Disordered" evidence="1">
    <location>
        <begin position="74"/>
        <end position="108"/>
    </location>
</feature>
<evidence type="ECO:0000256" key="1">
    <source>
        <dbReference type="SAM" id="MobiDB-lite"/>
    </source>
</evidence>
<dbReference type="AlphaFoldDB" id="A0A0D2PR32"/>
<dbReference type="InterPro" id="IPR051681">
    <property type="entry name" value="Ser/Thr_Kinases-Pseudokinases"/>
</dbReference>
<dbReference type="Gene3D" id="1.10.510.10">
    <property type="entry name" value="Transferase(Phosphotransferase) domain 1"/>
    <property type="match status" value="1"/>
</dbReference>
<accession>A0A0D2PR32</accession>
<dbReference type="Pfam" id="PF07714">
    <property type="entry name" value="PK_Tyr_Ser-Thr"/>
    <property type="match status" value="1"/>
</dbReference>
<dbReference type="OMA" id="DICADRR"/>
<name>A0A0D2PR32_HYPSF</name>
<dbReference type="PROSITE" id="PS50011">
    <property type="entry name" value="PROTEIN_KINASE_DOM"/>
    <property type="match status" value="1"/>
</dbReference>
<feature type="domain" description="Protein kinase" evidence="2">
    <location>
        <begin position="120"/>
        <end position="400"/>
    </location>
</feature>
<dbReference type="OrthoDB" id="4062651at2759"/>
<protein>
    <recommendedName>
        <fullName evidence="2">Protein kinase domain-containing protein</fullName>
    </recommendedName>
</protein>
<evidence type="ECO:0000313" key="3">
    <source>
        <dbReference type="EMBL" id="KJA22325.1"/>
    </source>
</evidence>
<dbReference type="InterPro" id="IPR001245">
    <property type="entry name" value="Ser-Thr/Tyr_kinase_cat_dom"/>
</dbReference>
<dbReference type="STRING" id="945553.A0A0D2PR32"/>